<evidence type="ECO:0000313" key="10">
    <source>
        <dbReference type="Proteomes" id="UP000780690"/>
    </source>
</evidence>
<dbReference type="PANTHER" id="PTHR30576">
    <property type="entry name" value="COLANIC BIOSYNTHESIS UDP-GLUCOSE LIPID CARRIER TRANSFERASE"/>
    <property type="match status" value="1"/>
</dbReference>
<reference evidence="9 10" key="1">
    <citation type="journal article" date="2019" name="bioRxiv">
        <title>Bacteria contribute to plant secondary compound degradation in a generalist herbivore system.</title>
        <authorList>
            <person name="Francoeur C.B."/>
            <person name="Khadempour L."/>
            <person name="Moreira-Soto R.D."/>
            <person name="Gotting K."/>
            <person name="Book A.J."/>
            <person name="Pinto-Tomas A.A."/>
            <person name="Keefover-Ring K."/>
            <person name="Currie C.R."/>
        </authorList>
    </citation>
    <scope>NUCLEOTIDE SEQUENCE [LARGE SCALE GENOMIC DNA]</scope>
    <source>
        <strain evidence="9 10">Acro-805</strain>
    </source>
</reference>
<dbReference type="InterPro" id="IPR017475">
    <property type="entry name" value="EPS_sugar_tfrase"/>
</dbReference>
<evidence type="ECO:0000256" key="6">
    <source>
        <dbReference type="ARBA" id="ARBA00023136"/>
    </source>
</evidence>
<comment type="subcellular location">
    <subcellularLocation>
        <location evidence="1">Membrane</location>
        <topology evidence="1">Multi-pass membrane protein</topology>
    </subcellularLocation>
</comment>
<dbReference type="NCBIfam" id="TIGR03025">
    <property type="entry name" value="EPS_sugtrans"/>
    <property type="match status" value="1"/>
</dbReference>
<dbReference type="Pfam" id="PF13727">
    <property type="entry name" value="CoA_binding_3"/>
    <property type="match status" value="1"/>
</dbReference>
<evidence type="ECO:0000259" key="8">
    <source>
        <dbReference type="Pfam" id="PF02397"/>
    </source>
</evidence>
<keyword evidence="6 7" id="KW-0472">Membrane</keyword>
<feature type="domain" description="Bacterial sugar transferase" evidence="8">
    <location>
        <begin position="275"/>
        <end position="457"/>
    </location>
</feature>
<organism evidence="9 10">
    <name type="scientific">Candidatus Pantoea formicae</name>
    <dbReference type="NCBI Taxonomy" id="2608355"/>
    <lineage>
        <taxon>Bacteria</taxon>
        <taxon>Pseudomonadati</taxon>
        <taxon>Pseudomonadota</taxon>
        <taxon>Gammaproteobacteria</taxon>
        <taxon>Enterobacterales</taxon>
        <taxon>Erwiniaceae</taxon>
        <taxon>Pantoea</taxon>
    </lineage>
</organism>
<accession>A0ABX0QN89</accession>
<dbReference type="NCBIfam" id="TIGR03023">
    <property type="entry name" value="WcaJ_sugtrans"/>
    <property type="match status" value="1"/>
</dbReference>
<keyword evidence="5 7" id="KW-1133">Transmembrane helix</keyword>
<dbReference type="Proteomes" id="UP000780690">
    <property type="component" value="Unassembled WGS sequence"/>
</dbReference>
<dbReference type="Pfam" id="PF02397">
    <property type="entry name" value="Bac_transf"/>
    <property type="match status" value="1"/>
</dbReference>
<comment type="similarity">
    <text evidence="2">Belongs to the bacterial sugar transferase family.</text>
</comment>
<gene>
    <name evidence="9" type="primary">wcaJ</name>
    <name evidence="9" type="ORF">F3J38_00470</name>
</gene>
<evidence type="ECO:0000256" key="2">
    <source>
        <dbReference type="ARBA" id="ARBA00006464"/>
    </source>
</evidence>
<dbReference type="PANTHER" id="PTHR30576:SF21">
    <property type="entry name" value="UDP-GLUCOSE:UNDECAPRENYL-PHOSPHATE GLUCOSE-1-PHOSPHATE TRANSFERASE"/>
    <property type="match status" value="1"/>
</dbReference>
<dbReference type="EC" id="2.7.8.31" evidence="9"/>
<dbReference type="GO" id="GO:0089702">
    <property type="term" value="F:undecaprenyl-phosphate glucose phosphotransferase activity"/>
    <property type="evidence" value="ECO:0007669"/>
    <property type="project" value="UniProtKB-EC"/>
</dbReference>
<dbReference type="InterPro" id="IPR003362">
    <property type="entry name" value="Bact_transf"/>
</dbReference>
<name>A0ABX0QN89_9GAMM</name>
<dbReference type="Gene3D" id="3.40.50.720">
    <property type="entry name" value="NAD(P)-binding Rossmann-like Domain"/>
    <property type="match status" value="1"/>
</dbReference>
<proteinExistence type="inferred from homology"/>
<evidence type="ECO:0000256" key="3">
    <source>
        <dbReference type="ARBA" id="ARBA00022679"/>
    </source>
</evidence>
<keyword evidence="4 7" id="KW-0812">Transmembrane</keyword>
<feature type="transmembrane region" description="Helical" evidence="7">
    <location>
        <begin position="280"/>
        <end position="301"/>
    </location>
</feature>
<evidence type="ECO:0000256" key="4">
    <source>
        <dbReference type="ARBA" id="ARBA00022692"/>
    </source>
</evidence>
<evidence type="ECO:0000256" key="7">
    <source>
        <dbReference type="SAM" id="Phobius"/>
    </source>
</evidence>
<feature type="transmembrane region" description="Helical" evidence="7">
    <location>
        <begin position="111"/>
        <end position="130"/>
    </location>
</feature>
<dbReference type="EMBL" id="VWXD01000001">
    <property type="protein sequence ID" value="NIE98548.1"/>
    <property type="molecule type" value="Genomic_DNA"/>
</dbReference>
<evidence type="ECO:0000256" key="1">
    <source>
        <dbReference type="ARBA" id="ARBA00004141"/>
    </source>
</evidence>
<evidence type="ECO:0000313" key="9">
    <source>
        <dbReference type="EMBL" id="NIE98548.1"/>
    </source>
</evidence>
<dbReference type="NCBIfam" id="NF007518">
    <property type="entry name" value="PRK10124.1"/>
    <property type="match status" value="1"/>
</dbReference>
<evidence type="ECO:0000256" key="5">
    <source>
        <dbReference type="ARBA" id="ARBA00022989"/>
    </source>
</evidence>
<feature type="transmembrane region" description="Helical" evidence="7">
    <location>
        <begin position="48"/>
        <end position="69"/>
    </location>
</feature>
<protein>
    <submittedName>
        <fullName evidence="9">Undecaprenyl-phosphate glucose phosphotransferase</fullName>
        <ecNumber evidence="9">2.7.8.31</ecNumber>
    </submittedName>
</protein>
<keyword evidence="10" id="KW-1185">Reference proteome</keyword>
<sequence>MNTLQHRVHIHSNISVISIVQRLSDIGVIFIGLYLVSALHHAVFDEQYLLLLMTAIIAFVTVAGFTNFYRSWRGMHIYVELFSITRNWIVTAAATWLVLSYTAHFTLSFDALVQWFLLVVVGFTASRSVIRYLSGTLRKYGYNNRRVCVAGSMPAGIALLKSFGRSPWLGFVVKGVYDDVVSNDLNGLPYAGNLTELIREARNGEIDRIYIAMHMKDEGKISELVKQLADTTCSVLLVPDVSALNILQSHPEDINGVPVVPLVDTPFNGINRVLKRLEDIVLSSLILLLISPVLLAVAVAVKLSSPGPALFRQTRYGIDGKPIIVWKFRSMSVMENDAKVMQATRGDARVTRVGRFLRNTSLDELPQFFNVFRGEMSIVGPRPHAVAHNEQYRMLIHGYMLRHKVKPGITGLAQINGWRGETDTLDKMQKRIDLDLEYIRSWSIPGDLKIIFLTVFKGFINKSAY</sequence>
<dbReference type="RefSeq" id="WP_167134058.1">
    <property type="nucleotide sequence ID" value="NZ_VWXD01000001.1"/>
</dbReference>
<comment type="caution">
    <text evidence="9">The sequence shown here is derived from an EMBL/GenBank/DDBJ whole genome shotgun (WGS) entry which is preliminary data.</text>
</comment>
<keyword evidence="3 9" id="KW-0808">Transferase</keyword>
<dbReference type="InterPro" id="IPR017473">
    <property type="entry name" value="Undecaprenyl-P_gluc_Ptfrase"/>
</dbReference>
<feature type="transmembrane region" description="Helical" evidence="7">
    <location>
        <begin position="81"/>
        <end position="99"/>
    </location>
</feature>